<protein>
    <recommendedName>
        <fullName evidence="3 9">Mediator of RNA polymerase II transcription subunit 1</fullName>
    </recommendedName>
    <alternativeName>
        <fullName evidence="8 9">Mediator complex subunit 1</fullName>
    </alternativeName>
</protein>
<feature type="domain" description="Mediator complex subunit Med1" evidence="11">
    <location>
        <begin position="80"/>
        <end position="436"/>
    </location>
</feature>
<reference evidence="12" key="1">
    <citation type="submission" date="2013-04" db="EMBL/GenBank/DDBJ databases">
        <authorList>
            <person name="Qu J."/>
            <person name="Murali S.C."/>
            <person name="Bandaranaike D."/>
            <person name="Bellair M."/>
            <person name="Blankenburg K."/>
            <person name="Chao H."/>
            <person name="Dinh H."/>
            <person name="Doddapaneni H."/>
            <person name="Downs B."/>
            <person name="Dugan-Rocha S."/>
            <person name="Elkadiri S."/>
            <person name="Gnanaolivu R.D."/>
            <person name="Hernandez B."/>
            <person name="Javaid M."/>
            <person name="Jayaseelan J.C."/>
            <person name="Lee S."/>
            <person name="Li M."/>
            <person name="Ming W."/>
            <person name="Munidasa M."/>
            <person name="Muniz J."/>
            <person name="Nguyen L."/>
            <person name="Ongeri F."/>
            <person name="Osuji N."/>
            <person name="Pu L.-L."/>
            <person name="Puazo M."/>
            <person name="Qu C."/>
            <person name="Quiroz J."/>
            <person name="Raj R."/>
            <person name="Weissenberger G."/>
            <person name="Xin Y."/>
            <person name="Zou X."/>
            <person name="Han Y."/>
            <person name="Richards S."/>
            <person name="Worley K."/>
            <person name="Muzny D."/>
            <person name="Gibbs R."/>
        </authorList>
    </citation>
    <scope>NUCLEOTIDE SEQUENCE</scope>
    <source>
        <strain evidence="12">Sampled in the wild</strain>
    </source>
</reference>
<name>A0A8K0KPJ5_LADFU</name>
<comment type="subcellular location">
    <subcellularLocation>
        <location evidence="1 9">Nucleus</location>
    </subcellularLocation>
</comment>
<keyword evidence="7 9" id="KW-0539">Nucleus</keyword>
<evidence type="ECO:0000256" key="5">
    <source>
        <dbReference type="ARBA" id="ARBA00023159"/>
    </source>
</evidence>
<evidence type="ECO:0000313" key="13">
    <source>
        <dbReference type="Proteomes" id="UP000792457"/>
    </source>
</evidence>
<evidence type="ECO:0000256" key="4">
    <source>
        <dbReference type="ARBA" id="ARBA00023015"/>
    </source>
</evidence>
<organism evidence="12 13">
    <name type="scientific">Ladona fulva</name>
    <name type="common">Scarce chaser dragonfly</name>
    <name type="synonym">Libellula fulva</name>
    <dbReference type="NCBI Taxonomy" id="123851"/>
    <lineage>
        <taxon>Eukaryota</taxon>
        <taxon>Metazoa</taxon>
        <taxon>Ecdysozoa</taxon>
        <taxon>Arthropoda</taxon>
        <taxon>Hexapoda</taxon>
        <taxon>Insecta</taxon>
        <taxon>Pterygota</taxon>
        <taxon>Palaeoptera</taxon>
        <taxon>Odonata</taxon>
        <taxon>Epiprocta</taxon>
        <taxon>Anisoptera</taxon>
        <taxon>Libelluloidea</taxon>
        <taxon>Libellulidae</taxon>
        <taxon>Ladona</taxon>
    </lineage>
</organism>
<sequence length="441" mass="48914">MVAMASTFSTKLSVEGPGIQKPTGPGPGEKAKEWQMELLMEKLRSKAGQFKSFVENAKAVRMALLEKRYPLDTVERSQMQKCLDTLQHSIKVTTLQAMVERLESVTRQLGLKFMAGPTGVDWFISSDMFYLEVILEPNGAVKDVKIHHEGKVEQQSCEELVDCLSRGDFADFSQQLEGLASIYQLNAEKKVKCKAFLALQSLEKDLGVLAQLQTFIKEPFNLVHKSPVGILEKRRGGHALKLTYFVSPYDLLDVESKSSIPLTVENVISEGLGHSVTVCIESSTSHKLQTAPLVSVNRSPSGKSSPLYAALTASNTATLPACFVLRFKQPLPMCLALAQKIQQVTEMECGDLSSPHPLLSLIARHASDGQLDCANNRGLFVTLPDQYHCYFMTENRHLQGIMVNSIPFLHPAHIPQILVFLRQQVLFNVLVASCIRPFSKQ</sequence>
<keyword evidence="5 9" id="KW-0010">Activator</keyword>
<reference evidence="12" key="2">
    <citation type="submission" date="2017-10" db="EMBL/GenBank/DDBJ databases">
        <title>Ladona fulva Genome sequencing and assembly.</title>
        <authorList>
            <person name="Murali S."/>
            <person name="Richards S."/>
            <person name="Bandaranaike D."/>
            <person name="Bellair M."/>
            <person name="Blankenburg K."/>
            <person name="Chao H."/>
            <person name="Dinh H."/>
            <person name="Doddapaneni H."/>
            <person name="Dugan-Rocha S."/>
            <person name="Elkadiri S."/>
            <person name="Gnanaolivu R."/>
            <person name="Hernandez B."/>
            <person name="Skinner E."/>
            <person name="Javaid M."/>
            <person name="Lee S."/>
            <person name="Li M."/>
            <person name="Ming W."/>
            <person name="Munidasa M."/>
            <person name="Muniz J."/>
            <person name="Nguyen L."/>
            <person name="Hughes D."/>
            <person name="Osuji N."/>
            <person name="Pu L.-L."/>
            <person name="Puazo M."/>
            <person name="Qu C."/>
            <person name="Quiroz J."/>
            <person name="Raj R."/>
            <person name="Weissenberger G."/>
            <person name="Xin Y."/>
            <person name="Zou X."/>
            <person name="Han Y."/>
            <person name="Worley K."/>
            <person name="Muzny D."/>
            <person name="Gibbs R."/>
        </authorList>
    </citation>
    <scope>NUCLEOTIDE SEQUENCE</scope>
    <source>
        <strain evidence="12">Sampled in the wild</strain>
    </source>
</reference>
<keyword evidence="13" id="KW-1185">Reference proteome</keyword>
<gene>
    <name evidence="12" type="ORF">J437_LFUL018367</name>
</gene>
<evidence type="ECO:0000256" key="10">
    <source>
        <dbReference type="SAM" id="MobiDB-lite"/>
    </source>
</evidence>
<evidence type="ECO:0000256" key="2">
    <source>
        <dbReference type="ARBA" id="ARBA00006210"/>
    </source>
</evidence>
<evidence type="ECO:0000256" key="8">
    <source>
        <dbReference type="ARBA" id="ARBA00031254"/>
    </source>
</evidence>
<keyword evidence="4 9" id="KW-0805">Transcription regulation</keyword>
<evidence type="ECO:0000256" key="6">
    <source>
        <dbReference type="ARBA" id="ARBA00023163"/>
    </source>
</evidence>
<feature type="region of interest" description="Disordered" evidence="10">
    <location>
        <begin position="1"/>
        <end position="30"/>
    </location>
</feature>
<dbReference type="Pfam" id="PF10744">
    <property type="entry name" value="Med1"/>
    <property type="match status" value="1"/>
</dbReference>
<dbReference type="AlphaFoldDB" id="A0A8K0KPJ5"/>
<dbReference type="InterPro" id="IPR051999">
    <property type="entry name" value="Mediator_complex_subunit_1"/>
</dbReference>
<accession>A0A8K0KPJ5</accession>
<evidence type="ECO:0000256" key="9">
    <source>
        <dbReference type="RuleBase" id="RU364059"/>
    </source>
</evidence>
<evidence type="ECO:0000313" key="12">
    <source>
        <dbReference type="EMBL" id="KAG8239109.1"/>
    </source>
</evidence>
<keyword evidence="6 9" id="KW-0804">Transcription</keyword>
<proteinExistence type="inferred from homology"/>
<dbReference type="Proteomes" id="UP000792457">
    <property type="component" value="Unassembled WGS sequence"/>
</dbReference>
<feature type="non-terminal residue" evidence="12">
    <location>
        <position position="1"/>
    </location>
</feature>
<comment type="function">
    <text evidence="9">Component of the Mediator complex, a coactivator involved in the regulated transcription of nearly all RNA polymerase II-dependent genes. Mediator functions as a bridge to convey information from gene-specific regulatory proteins to the basal RNA polymerase II transcription machinery. Mediator is recruited to promoters by direct interactions with regulatory proteins and serves as a scaffold for the assembly of a functional preinitiation complex with RNA polymerase II and the general transcription factors.</text>
</comment>
<dbReference type="InterPro" id="IPR019680">
    <property type="entry name" value="Mediator_Med1"/>
</dbReference>
<dbReference type="GO" id="GO:0045944">
    <property type="term" value="P:positive regulation of transcription by RNA polymerase II"/>
    <property type="evidence" value="ECO:0007669"/>
    <property type="project" value="UniProtKB-ARBA"/>
</dbReference>
<dbReference type="OrthoDB" id="2281547at2759"/>
<dbReference type="EMBL" id="KZ309514">
    <property type="protein sequence ID" value="KAG8239109.1"/>
    <property type="molecule type" value="Genomic_DNA"/>
</dbReference>
<evidence type="ECO:0000256" key="3">
    <source>
        <dbReference type="ARBA" id="ARBA00020612"/>
    </source>
</evidence>
<dbReference type="PANTHER" id="PTHR12881">
    <property type="entry name" value="MEDIATOR OF RNA POLYMERASE II TRANSCRIPTION SUBUNIT 1"/>
    <property type="match status" value="1"/>
</dbReference>
<comment type="similarity">
    <text evidence="2 9">Belongs to the Mediator complex subunit 1 family.</text>
</comment>
<dbReference type="PANTHER" id="PTHR12881:SF10">
    <property type="entry name" value="MEDIATOR OF RNA POLYMERASE II TRANSCRIPTION SUBUNIT 1"/>
    <property type="match status" value="1"/>
</dbReference>
<evidence type="ECO:0000256" key="1">
    <source>
        <dbReference type="ARBA" id="ARBA00004123"/>
    </source>
</evidence>
<feature type="compositionally biased region" description="Polar residues" evidence="10">
    <location>
        <begin position="1"/>
        <end position="12"/>
    </location>
</feature>
<comment type="caution">
    <text evidence="12">The sequence shown here is derived from an EMBL/GenBank/DDBJ whole genome shotgun (WGS) entry which is preliminary data.</text>
</comment>
<evidence type="ECO:0000256" key="7">
    <source>
        <dbReference type="ARBA" id="ARBA00023242"/>
    </source>
</evidence>
<dbReference type="GO" id="GO:0016592">
    <property type="term" value="C:mediator complex"/>
    <property type="evidence" value="ECO:0007669"/>
    <property type="project" value="InterPro"/>
</dbReference>
<dbReference type="GO" id="GO:0003712">
    <property type="term" value="F:transcription coregulator activity"/>
    <property type="evidence" value="ECO:0007669"/>
    <property type="project" value="InterPro"/>
</dbReference>
<evidence type="ECO:0000259" key="11">
    <source>
        <dbReference type="Pfam" id="PF10744"/>
    </source>
</evidence>